<dbReference type="PANTHER" id="PTHR11431">
    <property type="entry name" value="FERRITIN"/>
    <property type="match status" value="1"/>
</dbReference>
<dbReference type="GeneID" id="101987459"/>
<feature type="region of interest" description="Disordered" evidence="6">
    <location>
        <begin position="1"/>
        <end position="34"/>
    </location>
</feature>
<evidence type="ECO:0000256" key="3">
    <source>
        <dbReference type="ARBA" id="ARBA00023002"/>
    </source>
</evidence>
<dbReference type="InterPro" id="IPR012347">
    <property type="entry name" value="Ferritin-like"/>
</dbReference>
<dbReference type="Pfam" id="PF00210">
    <property type="entry name" value="Ferritin"/>
    <property type="match status" value="1"/>
</dbReference>
<dbReference type="RefSeq" id="XP_026643353.1">
    <property type="nucleotide sequence ID" value="XM_026787552.1"/>
</dbReference>
<keyword evidence="3" id="KW-0560">Oxidoreductase</keyword>
<dbReference type="EC" id="1.16.3.1" evidence="2"/>
<comment type="function">
    <text evidence="4">Stores iron in a soluble, non-toxic, readily available form. Important for iron homeostasis. Has ferroxidase activity. Iron is taken up in the ferrous form and deposited as ferric hydroxides after oxidation.</text>
</comment>
<sequence>SGTGQCRSCRPAGVPGVLRPTDTRRNWNRDQGRDSTGVGRCCGRLEAYSFVVDKKMPPFARFFESQAEARREVADQFLKRLWKRKGKICPPIHKKPNMNEITTPTEALQLAQELEKTLTQILLNLNTRACLDRESDLLSFLTSLIQKQKRNEDYLKCQLNYQERVERQKQKTVQTEKPSTSSGEGI</sequence>
<dbReference type="SUPFAM" id="SSF47240">
    <property type="entry name" value="Ferritin-like"/>
    <property type="match status" value="1"/>
</dbReference>
<feature type="non-terminal residue" evidence="9">
    <location>
        <position position="1"/>
    </location>
</feature>
<evidence type="ECO:0000313" key="8">
    <source>
        <dbReference type="Proteomes" id="UP000694915"/>
    </source>
</evidence>
<dbReference type="Gene3D" id="1.20.1260.10">
    <property type="match status" value="1"/>
</dbReference>
<organism evidence="8 9">
    <name type="scientific">Microtus ochrogaster</name>
    <name type="common">Prairie vole</name>
    <dbReference type="NCBI Taxonomy" id="79684"/>
    <lineage>
        <taxon>Eukaryota</taxon>
        <taxon>Metazoa</taxon>
        <taxon>Chordata</taxon>
        <taxon>Craniata</taxon>
        <taxon>Vertebrata</taxon>
        <taxon>Euteleostomi</taxon>
        <taxon>Mammalia</taxon>
        <taxon>Eutheria</taxon>
        <taxon>Euarchontoglires</taxon>
        <taxon>Glires</taxon>
        <taxon>Rodentia</taxon>
        <taxon>Myomorpha</taxon>
        <taxon>Muroidea</taxon>
        <taxon>Cricetidae</taxon>
        <taxon>Arvicolinae</taxon>
        <taxon>Microtus</taxon>
    </lineage>
</organism>
<keyword evidence="8" id="KW-1185">Reference proteome</keyword>
<accession>A0ABM1UMZ1</accession>
<evidence type="ECO:0000256" key="1">
    <source>
        <dbReference type="ARBA" id="ARBA00007513"/>
    </source>
</evidence>
<feature type="region of interest" description="Disordered" evidence="6">
    <location>
        <begin position="166"/>
        <end position="186"/>
    </location>
</feature>
<comment type="similarity">
    <text evidence="1">Belongs to the ferritin family.</text>
</comment>
<reference evidence="9" key="1">
    <citation type="submission" date="2025-08" db="UniProtKB">
        <authorList>
            <consortium name="RefSeq"/>
        </authorList>
    </citation>
    <scope>IDENTIFICATION</scope>
</reference>
<feature type="compositionally biased region" description="Polar residues" evidence="6">
    <location>
        <begin position="171"/>
        <end position="186"/>
    </location>
</feature>
<evidence type="ECO:0000256" key="5">
    <source>
        <dbReference type="ARBA" id="ARBA00047990"/>
    </source>
</evidence>
<proteinExistence type="inferred from homology"/>
<dbReference type="PANTHER" id="PTHR11431:SF54">
    <property type="entry name" value="FERRITIN"/>
    <property type="match status" value="1"/>
</dbReference>
<name>A0ABM1UMZ1_MICOH</name>
<dbReference type="InterPro" id="IPR009078">
    <property type="entry name" value="Ferritin-like_SF"/>
</dbReference>
<gene>
    <name evidence="9" type="primary">LOC101987459</name>
</gene>
<evidence type="ECO:0000259" key="7">
    <source>
        <dbReference type="Pfam" id="PF00210"/>
    </source>
</evidence>
<evidence type="ECO:0000256" key="6">
    <source>
        <dbReference type="SAM" id="MobiDB-lite"/>
    </source>
</evidence>
<comment type="catalytic activity">
    <reaction evidence="5">
        <text>4 Fe(2+) + O2 + 4 H(+) = 4 Fe(3+) + 2 H2O</text>
        <dbReference type="Rhea" id="RHEA:11148"/>
        <dbReference type="ChEBI" id="CHEBI:15377"/>
        <dbReference type="ChEBI" id="CHEBI:15378"/>
        <dbReference type="ChEBI" id="CHEBI:15379"/>
        <dbReference type="ChEBI" id="CHEBI:29033"/>
        <dbReference type="ChEBI" id="CHEBI:29034"/>
        <dbReference type="EC" id="1.16.3.1"/>
    </reaction>
</comment>
<dbReference type="InterPro" id="IPR001519">
    <property type="entry name" value="Ferritin"/>
</dbReference>
<evidence type="ECO:0000256" key="4">
    <source>
        <dbReference type="ARBA" id="ARBA00025111"/>
    </source>
</evidence>
<feature type="domain" description="Ferritin/DPS" evidence="7">
    <location>
        <begin position="50"/>
        <end position="161"/>
    </location>
</feature>
<protein>
    <recommendedName>
        <fullName evidence="2">ferroxidase</fullName>
        <ecNumber evidence="2">1.16.3.1</ecNumber>
    </recommendedName>
</protein>
<evidence type="ECO:0000313" key="9">
    <source>
        <dbReference type="RefSeq" id="XP_026643353.1"/>
    </source>
</evidence>
<evidence type="ECO:0000256" key="2">
    <source>
        <dbReference type="ARBA" id="ARBA00013107"/>
    </source>
</evidence>
<dbReference type="Proteomes" id="UP000694915">
    <property type="component" value="Chromosome 2"/>
</dbReference>
<feature type="compositionally biased region" description="Basic and acidic residues" evidence="6">
    <location>
        <begin position="21"/>
        <end position="33"/>
    </location>
</feature>
<dbReference type="InterPro" id="IPR008331">
    <property type="entry name" value="Ferritin_DPS_dom"/>
</dbReference>